<evidence type="ECO:0000259" key="2">
    <source>
        <dbReference type="Pfam" id="PF09347"/>
    </source>
</evidence>
<evidence type="ECO:0000313" key="4">
    <source>
        <dbReference type="Proteomes" id="UP000696280"/>
    </source>
</evidence>
<dbReference type="Pfam" id="PF09347">
    <property type="entry name" value="DUF1989"/>
    <property type="match status" value="1"/>
</dbReference>
<proteinExistence type="predicted"/>
<dbReference type="EMBL" id="CAJVRL010000067">
    <property type="protein sequence ID" value="CAG8955994.1"/>
    <property type="molecule type" value="Genomic_DNA"/>
</dbReference>
<organism evidence="3 4">
    <name type="scientific">Hymenoscyphus fraxineus</name>
    <dbReference type="NCBI Taxonomy" id="746836"/>
    <lineage>
        <taxon>Eukaryota</taxon>
        <taxon>Fungi</taxon>
        <taxon>Dikarya</taxon>
        <taxon>Ascomycota</taxon>
        <taxon>Pezizomycotina</taxon>
        <taxon>Leotiomycetes</taxon>
        <taxon>Helotiales</taxon>
        <taxon>Helotiaceae</taxon>
        <taxon>Hymenoscyphus</taxon>
    </lineage>
</organism>
<feature type="domain" description="DUF1989" evidence="2">
    <location>
        <begin position="68"/>
        <end position="263"/>
    </location>
</feature>
<name>A0A9N9KY46_9HELO</name>
<sequence>MSKRTFPTPPETQPGYPASDSAALYGDPELYARLNTLVEKSRGNLTSSENEKAAARAVGELVPVENFEIPIRSGKAWVVRQICTLSTPYGPQVGDLNIFSLSNPREHFWAARTRQLHASHLKIGDRLWSQLPYLRPLCTVVGDSLKEYGVDERGGRVHDLLGTRFMRGEANEDGGLDVILTVGWVVADECTVNRLLANSSFDYHCHSNLVRAVIPYGLNESDVHDVLNVFQVTGLDKDGRYFMSPSPAKPGDYFSFFAETDLLCALSVCPGGDLSVYGWGEDAQKRMLDTCRPLGVEVHSISNETKDEVLKGWKESEVAFGETGYAGMHGLKAPVWGQ</sequence>
<evidence type="ECO:0000313" key="3">
    <source>
        <dbReference type="EMBL" id="CAG8955994.1"/>
    </source>
</evidence>
<dbReference type="AlphaFoldDB" id="A0A9N9KY46"/>
<evidence type="ECO:0000256" key="1">
    <source>
        <dbReference type="SAM" id="MobiDB-lite"/>
    </source>
</evidence>
<keyword evidence="4" id="KW-1185">Reference proteome</keyword>
<dbReference type="InterPro" id="IPR018959">
    <property type="entry name" value="DUF1989"/>
</dbReference>
<accession>A0A9N9KY46</accession>
<feature type="region of interest" description="Disordered" evidence="1">
    <location>
        <begin position="1"/>
        <end position="20"/>
    </location>
</feature>
<protein>
    <recommendedName>
        <fullName evidence="2">DUF1989 domain-containing protein</fullName>
    </recommendedName>
</protein>
<dbReference type="OrthoDB" id="504708at2759"/>
<dbReference type="PANTHER" id="PTHR31527:SF0">
    <property type="entry name" value="RE64534P"/>
    <property type="match status" value="1"/>
</dbReference>
<dbReference type="PANTHER" id="PTHR31527">
    <property type="entry name" value="RE64534P"/>
    <property type="match status" value="1"/>
</dbReference>
<gene>
    <name evidence="3" type="ORF">HYFRA_00008850</name>
</gene>
<dbReference type="Proteomes" id="UP000696280">
    <property type="component" value="Unassembled WGS sequence"/>
</dbReference>
<comment type="caution">
    <text evidence="3">The sequence shown here is derived from an EMBL/GenBank/DDBJ whole genome shotgun (WGS) entry which is preliminary data.</text>
</comment>
<reference evidence="3" key="1">
    <citation type="submission" date="2021-07" db="EMBL/GenBank/DDBJ databases">
        <authorList>
            <person name="Durling M."/>
        </authorList>
    </citation>
    <scope>NUCLEOTIDE SEQUENCE</scope>
</reference>